<accession>A0A1I7ZMQ7</accession>
<dbReference type="WBParaSite" id="L893_g28090.t1">
    <property type="protein sequence ID" value="L893_g28090.t1"/>
    <property type="gene ID" value="L893_g28090"/>
</dbReference>
<organism evidence="1 2">
    <name type="scientific">Steinernema glaseri</name>
    <dbReference type="NCBI Taxonomy" id="37863"/>
    <lineage>
        <taxon>Eukaryota</taxon>
        <taxon>Metazoa</taxon>
        <taxon>Ecdysozoa</taxon>
        <taxon>Nematoda</taxon>
        <taxon>Chromadorea</taxon>
        <taxon>Rhabditida</taxon>
        <taxon>Tylenchina</taxon>
        <taxon>Panagrolaimomorpha</taxon>
        <taxon>Strongyloidoidea</taxon>
        <taxon>Steinernematidae</taxon>
        <taxon>Steinernema</taxon>
    </lineage>
</organism>
<dbReference type="Proteomes" id="UP000095287">
    <property type="component" value="Unplaced"/>
</dbReference>
<keyword evidence="1" id="KW-1185">Reference proteome</keyword>
<evidence type="ECO:0000313" key="1">
    <source>
        <dbReference type="Proteomes" id="UP000095287"/>
    </source>
</evidence>
<reference evidence="2" key="1">
    <citation type="submission" date="2016-11" db="UniProtKB">
        <authorList>
            <consortium name="WormBaseParasite"/>
        </authorList>
    </citation>
    <scope>IDENTIFICATION</scope>
</reference>
<dbReference type="AlphaFoldDB" id="A0A1I7ZMQ7"/>
<name>A0A1I7ZMQ7_9BILA</name>
<protein>
    <submittedName>
        <fullName evidence="2">Transcriptional regulator</fullName>
    </submittedName>
</protein>
<evidence type="ECO:0000313" key="2">
    <source>
        <dbReference type="WBParaSite" id="L893_g28090.t1"/>
    </source>
</evidence>
<proteinExistence type="predicted"/>
<sequence>MASYRTQDLTAEEIKDLSCSSKYEELALIRWHLLMGCYYQEGPELSEAIRTCVQHYEYRTMVTLLKRTYKLTGIAMYWLLQELPEQARKEAKKHIQRGVANGVIDLLLSNE</sequence>